<sequence length="80" mass="9110">MKFYLSDAGNLHNLADWSNVEVCGKPSVGLISMGHNEMDKKDQEAQVAIFQSRTETNMFMLQELCLIRCFLVSFKLTYTA</sequence>
<dbReference type="AlphaFoldDB" id="A0AAV8QYS8"/>
<evidence type="ECO:0000313" key="2">
    <source>
        <dbReference type="Proteomes" id="UP001222027"/>
    </source>
</evidence>
<accession>A0AAV8QYS8</accession>
<comment type="caution">
    <text evidence="1">The sequence shown here is derived from an EMBL/GenBank/DDBJ whole genome shotgun (WGS) entry which is preliminary data.</text>
</comment>
<dbReference type="EMBL" id="JAQQAF010000004">
    <property type="protein sequence ID" value="KAJ8493162.1"/>
    <property type="molecule type" value="Genomic_DNA"/>
</dbReference>
<name>A0AAV8QYS8_ENSVE</name>
<organism evidence="1 2">
    <name type="scientific">Ensete ventricosum</name>
    <name type="common">Abyssinian banana</name>
    <name type="synonym">Musa ensete</name>
    <dbReference type="NCBI Taxonomy" id="4639"/>
    <lineage>
        <taxon>Eukaryota</taxon>
        <taxon>Viridiplantae</taxon>
        <taxon>Streptophyta</taxon>
        <taxon>Embryophyta</taxon>
        <taxon>Tracheophyta</taxon>
        <taxon>Spermatophyta</taxon>
        <taxon>Magnoliopsida</taxon>
        <taxon>Liliopsida</taxon>
        <taxon>Zingiberales</taxon>
        <taxon>Musaceae</taxon>
        <taxon>Ensete</taxon>
    </lineage>
</organism>
<protein>
    <submittedName>
        <fullName evidence="1">Uncharacterized protein</fullName>
    </submittedName>
</protein>
<keyword evidence="2" id="KW-1185">Reference proteome</keyword>
<evidence type="ECO:0000313" key="1">
    <source>
        <dbReference type="EMBL" id="KAJ8493162.1"/>
    </source>
</evidence>
<gene>
    <name evidence="1" type="ORF">OPV22_014883</name>
</gene>
<dbReference type="Proteomes" id="UP001222027">
    <property type="component" value="Unassembled WGS sequence"/>
</dbReference>
<reference evidence="1 2" key="1">
    <citation type="submission" date="2022-12" db="EMBL/GenBank/DDBJ databases">
        <title>Chromosome-scale assembly of the Ensete ventricosum genome.</title>
        <authorList>
            <person name="Dussert Y."/>
            <person name="Stocks J."/>
            <person name="Wendawek A."/>
            <person name="Woldeyes F."/>
            <person name="Nichols R.A."/>
            <person name="Borrell J.S."/>
        </authorList>
    </citation>
    <scope>NUCLEOTIDE SEQUENCE [LARGE SCALE GENOMIC DNA]</scope>
    <source>
        <strain evidence="2">cv. Maze</strain>
        <tissue evidence="1">Seeds</tissue>
    </source>
</reference>
<proteinExistence type="predicted"/>